<keyword evidence="3" id="KW-1185">Reference proteome</keyword>
<protein>
    <submittedName>
        <fullName evidence="2">Uncharacterized protein</fullName>
    </submittedName>
</protein>
<feature type="region of interest" description="Disordered" evidence="1">
    <location>
        <begin position="170"/>
        <end position="203"/>
    </location>
</feature>
<feature type="region of interest" description="Disordered" evidence="1">
    <location>
        <begin position="1"/>
        <end position="35"/>
    </location>
</feature>
<dbReference type="AlphaFoldDB" id="A0A0D2FCX0"/>
<name>A0A0D2FCX0_9EURO</name>
<evidence type="ECO:0000256" key="1">
    <source>
        <dbReference type="SAM" id="MobiDB-lite"/>
    </source>
</evidence>
<gene>
    <name evidence="2" type="ORF">Z517_03697</name>
</gene>
<sequence length="431" mass="47335">MDKDELSGGRQSPRKRETANNENNADEQQSPALGSRGESIFVGIQDYRTTPVYFNMVGQFGGPCFDTSTNFWKKSLQVEVDGSIEAFGTRDYAQVQYLAQDPQQVQAAVDHVGQLAKYATGRLFITVLRNPSHRDGQLEAVDGVAMSGFWLDRTKFVTCAHFLKTVEDTNADETERSLRDANPQTPRAFVSNRKNASPGVSTSDSHSWPVHLLRLSRTSDIAIFELNQGTAKGESHPPHSIRLSDLSALLTAPSPGNGSITSFEQINPSSLPLFAAYYPGDDDFVENSDVSPVRKQFAREAGILSTWGLFCEEARLLNPAEAGRPPSFNSTFAAHNRSVAFGRIETNVMSDPCHGRSGNSLFAQTRECSIVGTYGCSGGMVCLLFHDASGWRSVVVGLYHGESWNDRRYNEIVAFTPAFVDAMRAGTFLKH</sequence>
<organism evidence="2 3">
    <name type="scientific">Fonsecaea pedrosoi CBS 271.37</name>
    <dbReference type="NCBI Taxonomy" id="1442368"/>
    <lineage>
        <taxon>Eukaryota</taxon>
        <taxon>Fungi</taxon>
        <taxon>Dikarya</taxon>
        <taxon>Ascomycota</taxon>
        <taxon>Pezizomycotina</taxon>
        <taxon>Eurotiomycetes</taxon>
        <taxon>Chaetothyriomycetidae</taxon>
        <taxon>Chaetothyriales</taxon>
        <taxon>Herpotrichiellaceae</taxon>
        <taxon>Fonsecaea</taxon>
    </lineage>
</organism>
<evidence type="ECO:0000313" key="3">
    <source>
        <dbReference type="Proteomes" id="UP000053029"/>
    </source>
</evidence>
<dbReference type="HOGENOM" id="CLU_048603_0_0_1"/>
<evidence type="ECO:0000313" key="2">
    <source>
        <dbReference type="EMBL" id="KIW84447.1"/>
    </source>
</evidence>
<dbReference type="OrthoDB" id="4159116at2759"/>
<reference evidence="2 3" key="1">
    <citation type="submission" date="2015-01" db="EMBL/GenBank/DDBJ databases">
        <title>The Genome Sequence of Fonsecaea pedrosoi CBS 271.37.</title>
        <authorList>
            <consortium name="The Broad Institute Genomics Platform"/>
            <person name="Cuomo C."/>
            <person name="de Hoog S."/>
            <person name="Gorbushina A."/>
            <person name="Stielow B."/>
            <person name="Teixiera M."/>
            <person name="Abouelleil A."/>
            <person name="Chapman S.B."/>
            <person name="Priest M."/>
            <person name="Young S.K."/>
            <person name="Wortman J."/>
            <person name="Nusbaum C."/>
            <person name="Birren B."/>
        </authorList>
    </citation>
    <scope>NUCLEOTIDE SEQUENCE [LARGE SCALE GENOMIC DNA]</scope>
    <source>
        <strain evidence="2 3">CBS 271.37</strain>
    </source>
</reference>
<proteinExistence type="predicted"/>
<dbReference type="Proteomes" id="UP000053029">
    <property type="component" value="Unassembled WGS sequence"/>
</dbReference>
<dbReference type="RefSeq" id="XP_013288255.1">
    <property type="nucleotide sequence ID" value="XM_013432801.1"/>
</dbReference>
<dbReference type="VEuPathDB" id="FungiDB:Z517_03697"/>
<feature type="compositionally biased region" description="Polar residues" evidence="1">
    <location>
        <begin position="192"/>
        <end position="203"/>
    </location>
</feature>
<feature type="compositionally biased region" description="Polar residues" evidence="1">
    <location>
        <begin position="20"/>
        <end position="32"/>
    </location>
</feature>
<dbReference type="GeneID" id="25303187"/>
<accession>A0A0D2FCX0</accession>
<dbReference type="EMBL" id="KN846970">
    <property type="protein sequence ID" value="KIW84447.1"/>
    <property type="molecule type" value="Genomic_DNA"/>
</dbReference>